<proteinExistence type="predicted"/>
<accession>A0ABT1CD14</accession>
<dbReference type="EMBL" id="JAMXQS010000010">
    <property type="protein sequence ID" value="MCO6052055.1"/>
    <property type="molecule type" value="Genomic_DNA"/>
</dbReference>
<keyword evidence="2" id="KW-1185">Reference proteome</keyword>
<name>A0ABT1CD14_9HYPH</name>
<evidence type="ECO:0000313" key="2">
    <source>
        <dbReference type="Proteomes" id="UP001205906"/>
    </source>
</evidence>
<gene>
    <name evidence="1" type="ORF">NGM99_19910</name>
</gene>
<evidence type="ECO:0000313" key="1">
    <source>
        <dbReference type="EMBL" id="MCO6052055.1"/>
    </source>
</evidence>
<dbReference type="RefSeq" id="WP_252822438.1">
    <property type="nucleotide sequence ID" value="NZ_JAMXQS010000010.1"/>
</dbReference>
<reference evidence="1 2" key="1">
    <citation type="submission" date="2022-06" db="EMBL/GenBank/DDBJ databases">
        <title>Mesorhizobium sp. strain RP14 Genome sequencing and assembly.</title>
        <authorList>
            <person name="Kim I."/>
        </authorList>
    </citation>
    <scope>NUCLEOTIDE SEQUENCE [LARGE SCALE GENOMIC DNA]</scope>
    <source>
        <strain evidence="2">RP14(2022)</strain>
    </source>
</reference>
<organism evidence="1 2">
    <name type="scientific">Mesorhizobium liriopis</name>
    <dbReference type="NCBI Taxonomy" id="2953882"/>
    <lineage>
        <taxon>Bacteria</taxon>
        <taxon>Pseudomonadati</taxon>
        <taxon>Pseudomonadota</taxon>
        <taxon>Alphaproteobacteria</taxon>
        <taxon>Hyphomicrobiales</taxon>
        <taxon>Phyllobacteriaceae</taxon>
        <taxon>Mesorhizobium</taxon>
    </lineage>
</organism>
<sequence length="59" mass="6535">MAGFISRHYLSIVFDTPGAGSYTAPGPFSDREGIISMRAETQNIVDEIKQAISLLRRHL</sequence>
<protein>
    <submittedName>
        <fullName evidence="1">Uncharacterized protein</fullName>
    </submittedName>
</protein>
<comment type="caution">
    <text evidence="1">The sequence shown here is derived from an EMBL/GenBank/DDBJ whole genome shotgun (WGS) entry which is preliminary data.</text>
</comment>
<dbReference type="Proteomes" id="UP001205906">
    <property type="component" value="Unassembled WGS sequence"/>
</dbReference>